<organism evidence="4 5">
    <name type="scientific">Neotamlana sedimentorum</name>
    <dbReference type="NCBI Taxonomy" id="1435349"/>
    <lineage>
        <taxon>Bacteria</taxon>
        <taxon>Pseudomonadati</taxon>
        <taxon>Bacteroidota</taxon>
        <taxon>Flavobacteriia</taxon>
        <taxon>Flavobacteriales</taxon>
        <taxon>Flavobacteriaceae</taxon>
        <taxon>Neotamlana</taxon>
    </lineage>
</organism>
<dbReference type="OrthoDB" id="6278496at2"/>
<evidence type="ECO:0000259" key="3">
    <source>
        <dbReference type="PROSITE" id="PS50835"/>
    </source>
</evidence>
<dbReference type="Gene3D" id="3.40.390.10">
    <property type="entry name" value="Collagenase (Catalytic Domain)"/>
    <property type="match status" value="1"/>
</dbReference>
<dbReference type="PROSITE" id="PS50093">
    <property type="entry name" value="PKD"/>
    <property type="match status" value="1"/>
</dbReference>
<dbReference type="NCBIfam" id="TIGR04183">
    <property type="entry name" value="Por_Secre_tail"/>
    <property type="match status" value="1"/>
</dbReference>
<dbReference type="Pfam" id="PF18911">
    <property type="entry name" value="PKD_4"/>
    <property type="match status" value="1"/>
</dbReference>
<evidence type="ECO:0000259" key="2">
    <source>
        <dbReference type="PROSITE" id="PS50093"/>
    </source>
</evidence>
<dbReference type="SUPFAM" id="SSF55486">
    <property type="entry name" value="Metalloproteases ('zincins'), catalytic domain"/>
    <property type="match status" value="1"/>
</dbReference>
<dbReference type="STRING" id="1435349.PW52_14545"/>
<protein>
    <recommendedName>
        <fullName evidence="6">PKD domain-containing protein</fullName>
    </recommendedName>
</protein>
<feature type="domain" description="Ig-like" evidence="3">
    <location>
        <begin position="372"/>
        <end position="496"/>
    </location>
</feature>
<dbReference type="RefSeq" id="WP_044633702.1">
    <property type="nucleotide sequence ID" value="NZ_JTDW01000014.1"/>
</dbReference>
<feature type="domain" description="PKD" evidence="2">
    <location>
        <begin position="380"/>
        <end position="477"/>
    </location>
</feature>
<evidence type="ECO:0000313" key="5">
    <source>
        <dbReference type="Proteomes" id="UP000032578"/>
    </source>
</evidence>
<dbReference type="AlphaFoldDB" id="A0A0D7W3J2"/>
<dbReference type="InterPro" id="IPR045474">
    <property type="entry name" value="GEVED"/>
</dbReference>
<name>A0A0D7W3J2_9FLAO</name>
<sequence>MFTSQYRFACILSLCFLFGKLTNGQVLTQEQINNGQCGSDLFHKHKLETDETYRLNHQRAMGTFNKVSASNAKTANGILQVPVVVHVMHKGEEIGSGTNISDADVKRGLRYLNNYWRKVSGTYGDGDGVDMKIEFALAVQDENGNCTNGINRVDMSGVASYVANGVNRSNSDGLADYSGDSAINSLKEYGNWNPNNYYNVWLVDEIDNANCYSGGTYTAGYAYFAGAHGEGYDGSVVLTCSFLNEASSTWAHEMGHAFNLPHTFDGDDANGDGVGDQCGDDGIFDTPSHIRTSSISPSIYYDCETTDVNSCDPSFNETINPDTGFVRNSGTHQDHMHNYMDYTGCSSEFTGGQRTVVTNALTTTRASYLSSPALTPANTATVFFSASASTACLGESVTFTDESSCTPNTYTNNGYDNVSFSWTFDNGVDTPYTSTLQNPSITFTNSGVYDVTLEVTNPEGTTSLTKTSYIAVTSGVAATCEISSANDGSNFSVGVTNIIFNTINNSTTTAIPEGALNDFTCDYNTSVFLGESYDLEVDYKSRSQFNQYLEVWIDWDNNGSFDAINSQGDSEMVLSDNIIPSYTGTATASVTPPISATLNTLLRMRVVTDVDRSPVTCGNGYVLRADDYGVYVKPACTAPTAGITNNSSTTVLTCTEPSISLTATGGASYSWDNNKGIDATISVTEPGTYTVIVTSFDGCTETESIVITENKPMPTAEITAEDGQTAFNCDIASINLTASGGVSYVWDNGLGTNASISVTEPGIYAVTVTDANGCADTESIEIINSKTEANCEVSSTNDGGNFGCGVTNLTFNTIDNTTSTYIPDGALNDFICSNNTTIIAGNSYQLDVTYKSRIDGSAYLEVWIDWDSNGEFETSNSNGSNEQVLIDNIGSNSTNTVSTSVTVPTTATLNTLLKMRVVTDHNRSPVVCGNGFVLRGDDYGVTVSNALNVAEVLSEENRFKIYPNPANNYLNVFLSNSEKITSFKIYDVFGKTVWENELQRSEQINISKLQTGFYFIKVKTETKDYVSKFLKE</sequence>
<evidence type="ECO:0000313" key="4">
    <source>
        <dbReference type="EMBL" id="KJD33258.1"/>
    </source>
</evidence>
<dbReference type="Proteomes" id="UP000032578">
    <property type="component" value="Unassembled WGS sequence"/>
</dbReference>
<gene>
    <name evidence="4" type="ORF">PW52_14545</name>
</gene>
<dbReference type="InterPro" id="IPR007110">
    <property type="entry name" value="Ig-like_dom"/>
</dbReference>
<proteinExistence type="predicted"/>
<dbReference type="Pfam" id="PF20009">
    <property type="entry name" value="GEVED"/>
    <property type="match status" value="2"/>
</dbReference>
<accession>A0A0D7W3J2</accession>
<dbReference type="Gene3D" id="2.60.40.10">
    <property type="entry name" value="Immunoglobulins"/>
    <property type="match status" value="1"/>
</dbReference>
<dbReference type="Pfam" id="PF18962">
    <property type="entry name" value="Por_Secre_tail"/>
    <property type="match status" value="1"/>
</dbReference>
<dbReference type="InterPro" id="IPR013783">
    <property type="entry name" value="Ig-like_fold"/>
</dbReference>
<dbReference type="SUPFAM" id="SSF49299">
    <property type="entry name" value="PKD domain"/>
    <property type="match status" value="2"/>
</dbReference>
<dbReference type="CDD" id="cd00146">
    <property type="entry name" value="PKD"/>
    <property type="match status" value="1"/>
</dbReference>
<dbReference type="PATRIC" id="fig|1435349.4.peg.933"/>
<dbReference type="EMBL" id="JTDW01000014">
    <property type="protein sequence ID" value="KJD33258.1"/>
    <property type="molecule type" value="Genomic_DNA"/>
</dbReference>
<reference evidence="4 5" key="1">
    <citation type="submission" date="2014-11" db="EMBL/GenBank/DDBJ databases">
        <title>Tamlana sedimentorum sp. nov., isolated from shallow sand sediments of the Sea of Japan.</title>
        <authorList>
            <person name="Romanenko L.A."/>
        </authorList>
    </citation>
    <scope>NUCLEOTIDE SEQUENCE [LARGE SCALE GENOMIC DNA]</scope>
    <source>
        <strain evidence="4 5">JCM 19808</strain>
    </source>
</reference>
<dbReference type="InterPro" id="IPR000601">
    <property type="entry name" value="PKD_dom"/>
</dbReference>
<comment type="caution">
    <text evidence="4">The sequence shown here is derived from an EMBL/GenBank/DDBJ whole genome shotgun (WGS) entry which is preliminary data.</text>
</comment>
<dbReference type="Pfam" id="PF05572">
    <property type="entry name" value="Peptidase_M43"/>
    <property type="match status" value="1"/>
</dbReference>
<keyword evidence="1" id="KW-0732">Signal</keyword>
<evidence type="ECO:0000256" key="1">
    <source>
        <dbReference type="ARBA" id="ARBA00022729"/>
    </source>
</evidence>
<dbReference type="InterPro" id="IPR008754">
    <property type="entry name" value="Peptidase_M43"/>
</dbReference>
<dbReference type="InterPro" id="IPR026444">
    <property type="entry name" value="Secre_tail"/>
</dbReference>
<dbReference type="InterPro" id="IPR022409">
    <property type="entry name" value="PKD/Chitinase_dom"/>
</dbReference>
<dbReference type="PROSITE" id="PS50835">
    <property type="entry name" value="IG_LIKE"/>
    <property type="match status" value="1"/>
</dbReference>
<keyword evidence="5" id="KW-1185">Reference proteome</keyword>
<dbReference type="GO" id="GO:0008237">
    <property type="term" value="F:metallopeptidase activity"/>
    <property type="evidence" value="ECO:0007669"/>
    <property type="project" value="InterPro"/>
</dbReference>
<dbReference type="SMART" id="SM00089">
    <property type="entry name" value="PKD"/>
    <property type="match status" value="3"/>
</dbReference>
<evidence type="ECO:0008006" key="6">
    <source>
        <dbReference type="Google" id="ProtNLM"/>
    </source>
</evidence>
<dbReference type="InterPro" id="IPR035986">
    <property type="entry name" value="PKD_dom_sf"/>
</dbReference>
<dbReference type="InterPro" id="IPR024079">
    <property type="entry name" value="MetalloPept_cat_dom_sf"/>
</dbReference>